<dbReference type="RefSeq" id="XP_016234795.1">
    <property type="nucleotide sequence ID" value="XM_016381693.1"/>
</dbReference>
<evidence type="ECO:0000313" key="17">
    <source>
        <dbReference type="Proteomes" id="UP000053328"/>
    </source>
</evidence>
<feature type="region of interest" description="Disordered" evidence="12">
    <location>
        <begin position="1220"/>
        <end position="1241"/>
    </location>
</feature>
<dbReference type="STRING" id="91928.A0A0D2BTM5"/>
<evidence type="ECO:0000259" key="14">
    <source>
        <dbReference type="Pfam" id="PF11597"/>
    </source>
</evidence>
<feature type="domain" description="MID" evidence="15">
    <location>
        <begin position="882"/>
        <end position="1043"/>
    </location>
</feature>
<accession>A0A0D2BTM5</accession>
<evidence type="ECO:0000256" key="11">
    <source>
        <dbReference type="RuleBase" id="RU364134"/>
    </source>
</evidence>
<proteinExistence type="inferred from homology"/>
<feature type="compositionally biased region" description="Polar residues" evidence="12">
    <location>
        <begin position="1220"/>
        <end position="1229"/>
    </location>
</feature>
<dbReference type="HOGENOM" id="CLU_002210_0_0_1"/>
<dbReference type="PANTHER" id="PTHR48249:SF3">
    <property type="entry name" value="MEDIATOR OF RNA POLYMERASE II TRANSCRIPTION SUBUNIT 13"/>
    <property type="match status" value="1"/>
</dbReference>
<dbReference type="GO" id="GO:0045944">
    <property type="term" value="P:positive regulation of transcription by RNA polymerase II"/>
    <property type="evidence" value="ECO:0007669"/>
    <property type="project" value="TreeGrafter"/>
</dbReference>
<keyword evidence="5 11" id="KW-0805">Transcription regulation</keyword>
<name>A0A0D2BTM5_9EURO</name>
<evidence type="ECO:0000256" key="2">
    <source>
        <dbReference type="ARBA" id="ARBA00009354"/>
    </source>
</evidence>
<evidence type="ECO:0000256" key="5">
    <source>
        <dbReference type="ARBA" id="ARBA00023015"/>
    </source>
</evidence>
<dbReference type="Pfam" id="PF18296">
    <property type="entry name" value="MID_MedPIWI"/>
    <property type="match status" value="1"/>
</dbReference>
<dbReference type="InterPro" id="IPR051139">
    <property type="entry name" value="Mediator_complx_sub13"/>
</dbReference>
<feature type="domain" description="Mediator complex subunit Med13 N-terminal" evidence="14">
    <location>
        <begin position="6"/>
        <end position="342"/>
    </location>
</feature>
<dbReference type="InterPro" id="IPR021643">
    <property type="entry name" value="Mediator_Med13_N"/>
</dbReference>
<feature type="region of interest" description="Disordered" evidence="12">
    <location>
        <begin position="578"/>
        <end position="633"/>
    </location>
</feature>
<dbReference type="PANTHER" id="PTHR48249">
    <property type="entry name" value="MEDIATOR OF RNA POLYMERASE II TRANSCRIPTION SUBUNIT 13"/>
    <property type="match status" value="1"/>
</dbReference>
<evidence type="ECO:0000313" key="16">
    <source>
        <dbReference type="EMBL" id="KIW14579.1"/>
    </source>
</evidence>
<evidence type="ECO:0000259" key="15">
    <source>
        <dbReference type="Pfam" id="PF18296"/>
    </source>
</evidence>
<feature type="domain" description="Mediator complex subunit Med13 C-terminal" evidence="13">
    <location>
        <begin position="1055"/>
        <end position="1371"/>
    </location>
</feature>
<protein>
    <recommendedName>
        <fullName evidence="3 11">Mediator of RNA polymerase II transcription subunit 13</fullName>
    </recommendedName>
    <alternativeName>
        <fullName evidence="10 11">Mediator complex subunit 13</fullName>
    </alternativeName>
</protein>
<dbReference type="InterPro" id="IPR041285">
    <property type="entry name" value="MID_MedPIWI"/>
</dbReference>
<dbReference type="Proteomes" id="UP000053328">
    <property type="component" value="Unassembled WGS sequence"/>
</dbReference>
<keyword evidence="6 11" id="KW-0010">Activator</keyword>
<dbReference type="OrthoDB" id="103819at2759"/>
<evidence type="ECO:0000256" key="4">
    <source>
        <dbReference type="ARBA" id="ARBA00022491"/>
    </source>
</evidence>
<dbReference type="Pfam" id="PF11597">
    <property type="entry name" value="Med13_N"/>
    <property type="match status" value="1"/>
</dbReference>
<comment type="subunit">
    <text evidence="11">Component of the SRB8-11 complex, which itself associates with the Mediator complex.</text>
</comment>
<keyword evidence="8 11" id="KW-0539">Nucleus</keyword>
<keyword evidence="7 11" id="KW-0804">Transcription</keyword>
<evidence type="ECO:0000256" key="12">
    <source>
        <dbReference type="SAM" id="MobiDB-lite"/>
    </source>
</evidence>
<dbReference type="EMBL" id="KN847496">
    <property type="protein sequence ID" value="KIW14579.1"/>
    <property type="molecule type" value="Genomic_DNA"/>
</dbReference>
<keyword evidence="4 11" id="KW-0678">Repressor</keyword>
<sequence length="1382" mass="151221">MATNLDYPSNCATNVYTLNDFGEIAYIVCTVATPPSQDPAAFVSTPEATLARLRKTERQFREVSILAALDVDNRQLFTFYKKVEITNAKDQKTLLTKFGYVLRSNTCTIAYKTAARLPDLMKPDQARLYRLFTIAIISSIKVLPNGDTAVQQFDPKLYVARRDVSESEVDRFGPKNIWSLYRIDLQIIPTGQIILTIVKDREHAFRRVLDVGQDFDLRRSAAPGGYPVYLAPLGRVARLVNNTNGATLTTNDYDEGQDIIPSHDVEQEKELWREVLPAWLSEHADISLDSGTITWVEVQVAVYDAEQPPADNTSVSTTPSGMLGPVSWKTLLWPSSLCFVPDNERPGLPEQVGGIQDPIRFVREWLIGTSNDNSNAHDQSHMANLADDDDDDEPLFAETGTFDDPEHFQPFGPPAFPASQTVYPTPPDAIMTHSVPGLSSVDGIAMTPANLPGKSSDSVRRSDMEMHDFDGMNNDSAMSGYYDEDLFDEMPEDQFGPGNPADEPNWDFFDRPGANIKAISATMTDPADVGVKDVDTIMNDIRGDAGTKAPSHENGIDANHVEQSAEVILPSEIIHHQESAGPVDHAEVSGSRKTGKIERGNPQTTQGVALDGGEQSSKRTGPRRRSSIYESVQRSGRPSWRDYKYTANGGFWFDPDPIAFSPNSSLNLSSVIRHSASSSSNDGESSDEDFSSPYRTSNGKKALVPSCAWTEYHPGSPATVTHQSEFDKAAAEADIKQLLAALKPVAIQPTPIVDFPVLDRALQTDEIVDRNFLQVAQIFVDQVSQTSLVPHADQEYKHKTLTDDHFDIIADLGGLGSASSPLTLSQLISLKADTPNVRPQGKISKLQPSQVCMKRAEQPLVASLPILSFWDTLNLQPAHGLKNAIAFCIHPEGEEVADGCSNLLQRMSDTYNSCALGLHSVGRLNNEADDGRISYNTTAEASSTVRQVCQRMGSMLATASDLSGTVLIYMVSEDDSPAAYLEMCKAFNCLFESFATNADKKNITDMALQIIPRRFVASPESLVVPSQQAYLKLALEVYNRLPPIEESRSPAASDAAITLAKAENPVHLQLASTFASPLSNNGDYLHLAYSATPDGRWITAAWADELGYVSLSMSYCTRCKDSIQGRPRQEVFREMWLVSHDLMSKNRRLWRLGIIKHGFYAPAELQEWRQIFESATAVQKRCSPMLLAASPEPELKVFPHTVAGKLVQAGQNIFGTPVSTPQAGVTSPDQHIPATPTPSGSALINAPTPPEPSLDPNVEVDLTLLDPAEESWGILLPYGLNQSKSIMDIRPALVSAVLLKRRGAKVEEGFISLEVSLVYLPPPVSGGLGQAAPDDLLEDIIKQYRGLLTLGVSRGCVDPSKETLPWHIATVVRGSKALAEAM</sequence>
<keyword evidence="17" id="KW-1185">Reference proteome</keyword>
<evidence type="ECO:0000256" key="8">
    <source>
        <dbReference type="ARBA" id="ARBA00023242"/>
    </source>
</evidence>
<evidence type="ECO:0000256" key="9">
    <source>
        <dbReference type="ARBA" id="ARBA00025661"/>
    </source>
</evidence>
<dbReference type="GO" id="GO:0003713">
    <property type="term" value="F:transcription coactivator activity"/>
    <property type="evidence" value="ECO:0007669"/>
    <property type="project" value="TreeGrafter"/>
</dbReference>
<dbReference type="GO" id="GO:0016592">
    <property type="term" value="C:mediator complex"/>
    <property type="evidence" value="ECO:0007669"/>
    <property type="project" value="InterPro"/>
</dbReference>
<comment type="similarity">
    <text evidence="2 11">Belongs to the Mediator complex subunit 13 family.</text>
</comment>
<comment type="subcellular location">
    <subcellularLocation>
        <location evidence="1 11">Nucleus</location>
    </subcellularLocation>
</comment>
<evidence type="ECO:0000256" key="3">
    <source>
        <dbReference type="ARBA" id="ARBA00019618"/>
    </source>
</evidence>
<evidence type="ECO:0000256" key="1">
    <source>
        <dbReference type="ARBA" id="ARBA00004123"/>
    </source>
</evidence>
<dbReference type="Pfam" id="PF06333">
    <property type="entry name" value="Med13_C"/>
    <property type="match status" value="1"/>
</dbReference>
<feature type="region of interest" description="Disordered" evidence="12">
    <location>
        <begin position="675"/>
        <end position="698"/>
    </location>
</feature>
<reference evidence="16 17" key="1">
    <citation type="submission" date="2015-01" db="EMBL/GenBank/DDBJ databases">
        <title>The Genome Sequence of Exophiala spinifera CBS89968.</title>
        <authorList>
            <consortium name="The Broad Institute Genomics Platform"/>
            <person name="Cuomo C."/>
            <person name="de Hoog S."/>
            <person name="Gorbushina A."/>
            <person name="Stielow B."/>
            <person name="Teixiera M."/>
            <person name="Abouelleil A."/>
            <person name="Chapman S.B."/>
            <person name="Priest M."/>
            <person name="Young S.K."/>
            <person name="Wortman J."/>
            <person name="Nusbaum C."/>
            <person name="Birren B."/>
        </authorList>
    </citation>
    <scope>NUCLEOTIDE SEQUENCE [LARGE SCALE GENOMIC DNA]</scope>
    <source>
        <strain evidence="16 17">CBS 89968</strain>
    </source>
</reference>
<organism evidence="16 17">
    <name type="scientific">Exophiala spinifera</name>
    <dbReference type="NCBI Taxonomy" id="91928"/>
    <lineage>
        <taxon>Eukaryota</taxon>
        <taxon>Fungi</taxon>
        <taxon>Dikarya</taxon>
        <taxon>Ascomycota</taxon>
        <taxon>Pezizomycotina</taxon>
        <taxon>Eurotiomycetes</taxon>
        <taxon>Chaetothyriomycetidae</taxon>
        <taxon>Chaetothyriales</taxon>
        <taxon>Herpotrichiellaceae</taxon>
        <taxon>Exophiala</taxon>
    </lineage>
</organism>
<evidence type="ECO:0000256" key="6">
    <source>
        <dbReference type="ARBA" id="ARBA00023159"/>
    </source>
</evidence>
<comment type="function">
    <text evidence="9 11">Component of the SRB8-11 complex. The SRB8-11 complex is a regulatory module of the Mediator complex which is itself involved in regulation of basal and activated RNA polymerase II-dependent transcription. The SRB8-11 complex may be involved in the transcriptional repression of a subset of genes regulated by Mediator. It may inhibit the association of the Mediator complex with RNA polymerase II to form the holoenzyme complex.</text>
</comment>
<evidence type="ECO:0000256" key="10">
    <source>
        <dbReference type="ARBA" id="ARBA00032008"/>
    </source>
</evidence>
<dbReference type="GeneID" id="27334446"/>
<evidence type="ECO:0000259" key="13">
    <source>
        <dbReference type="Pfam" id="PF06333"/>
    </source>
</evidence>
<dbReference type="VEuPathDB" id="FungiDB:PV08_07363"/>
<dbReference type="InterPro" id="IPR009401">
    <property type="entry name" value="Med13_C"/>
</dbReference>
<gene>
    <name evidence="16" type="ORF">PV08_07363</name>
</gene>
<evidence type="ECO:0000256" key="7">
    <source>
        <dbReference type="ARBA" id="ARBA00023163"/>
    </source>
</evidence>